<dbReference type="AlphaFoldDB" id="A0A0C2X8W0"/>
<dbReference type="OrthoDB" id="786951at2759"/>
<proteinExistence type="predicted"/>
<name>A0A0C2X8W0_AMAMK</name>
<reference evidence="3 4" key="1">
    <citation type="submission" date="2014-04" db="EMBL/GenBank/DDBJ databases">
        <title>Evolutionary Origins and Diversification of the Mycorrhizal Mutualists.</title>
        <authorList>
            <consortium name="DOE Joint Genome Institute"/>
            <consortium name="Mycorrhizal Genomics Consortium"/>
            <person name="Kohler A."/>
            <person name="Kuo A."/>
            <person name="Nagy L.G."/>
            <person name="Floudas D."/>
            <person name="Copeland A."/>
            <person name="Barry K.W."/>
            <person name="Cichocki N."/>
            <person name="Veneault-Fourrey C."/>
            <person name="LaButti K."/>
            <person name="Lindquist E.A."/>
            <person name="Lipzen A."/>
            <person name="Lundell T."/>
            <person name="Morin E."/>
            <person name="Murat C."/>
            <person name="Riley R."/>
            <person name="Ohm R."/>
            <person name="Sun H."/>
            <person name="Tunlid A."/>
            <person name="Henrissat B."/>
            <person name="Grigoriev I.V."/>
            <person name="Hibbett D.S."/>
            <person name="Martin F."/>
        </authorList>
    </citation>
    <scope>NUCLEOTIDE SEQUENCE [LARGE SCALE GENOMIC DNA]</scope>
    <source>
        <strain evidence="3 4">Koide BX008</strain>
    </source>
</reference>
<dbReference type="Pfam" id="PF00035">
    <property type="entry name" value="dsrm"/>
    <property type="match status" value="1"/>
</dbReference>
<dbReference type="PROSITE" id="PS50137">
    <property type="entry name" value="DS_RBD"/>
    <property type="match status" value="1"/>
</dbReference>
<evidence type="ECO:0000256" key="1">
    <source>
        <dbReference type="PROSITE-ProRule" id="PRU00266"/>
    </source>
</evidence>
<evidence type="ECO:0000259" key="2">
    <source>
        <dbReference type="PROSITE" id="PS50137"/>
    </source>
</evidence>
<dbReference type="InParanoid" id="A0A0C2X8W0"/>
<organism evidence="3 4">
    <name type="scientific">Amanita muscaria (strain Koide BX008)</name>
    <dbReference type="NCBI Taxonomy" id="946122"/>
    <lineage>
        <taxon>Eukaryota</taxon>
        <taxon>Fungi</taxon>
        <taxon>Dikarya</taxon>
        <taxon>Basidiomycota</taxon>
        <taxon>Agaricomycotina</taxon>
        <taxon>Agaricomycetes</taxon>
        <taxon>Agaricomycetidae</taxon>
        <taxon>Agaricales</taxon>
        <taxon>Pluteineae</taxon>
        <taxon>Amanitaceae</taxon>
        <taxon>Amanita</taxon>
    </lineage>
</organism>
<feature type="domain" description="DRBM" evidence="2">
    <location>
        <begin position="5"/>
        <end position="67"/>
    </location>
</feature>
<dbReference type="Proteomes" id="UP000054549">
    <property type="component" value="Unassembled WGS sequence"/>
</dbReference>
<dbReference type="SMART" id="SM00358">
    <property type="entry name" value="DSRM"/>
    <property type="match status" value="1"/>
</dbReference>
<protein>
    <recommendedName>
        <fullName evidence="2">DRBM domain-containing protein</fullName>
    </recommendedName>
</protein>
<dbReference type="HOGENOM" id="CLU_2605521_0_0_1"/>
<dbReference type="CDD" id="cd10845">
    <property type="entry name" value="DSRM_RNAse_III_family"/>
    <property type="match status" value="1"/>
</dbReference>
<evidence type="ECO:0000313" key="3">
    <source>
        <dbReference type="EMBL" id="KIL65751.1"/>
    </source>
</evidence>
<accession>A0A0C2X8W0</accession>
<dbReference type="EMBL" id="KN818240">
    <property type="protein sequence ID" value="KIL65751.1"/>
    <property type="molecule type" value="Genomic_DNA"/>
</dbReference>
<sequence>MIALTYKGILHNRCKSRAEPEYILIEQIGPDHSPTFLYEVQINGTMFGRGSGSSKAAAMEEAARNAVAFGDQTGKFQQL</sequence>
<keyword evidence="4" id="KW-1185">Reference proteome</keyword>
<evidence type="ECO:0000313" key="4">
    <source>
        <dbReference type="Proteomes" id="UP000054549"/>
    </source>
</evidence>
<dbReference type="Gene3D" id="3.30.160.20">
    <property type="match status" value="1"/>
</dbReference>
<dbReference type="GO" id="GO:0003723">
    <property type="term" value="F:RNA binding"/>
    <property type="evidence" value="ECO:0007669"/>
    <property type="project" value="UniProtKB-UniRule"/>
</dbReference>
<dbReference type="InterPro" id="IPR014720">
    <property type="entry name" value="dsRBD_dom"/>
</dbReference>
<keyword evidence="1" id="KW-0694">RNA-binding</keyword>
<dbReference type="SUPFAM" id="SSF54768">
    <property type="entry name" value="dsRNA-binding domain-like"/>
    <property type="match status" value="1"/>
</dbReference>
<gene>
    <name evidence="3" type="ORF">M378DRAFT_459660</name>
</gene>